<dbReference type="GO" id="GO:0016787">
    <property type="term" value="F:hydrolase activity"/>
    <property type="evidence" value="ECO:0007669"/>
    <property type="project" value="UniProtKB-KW"/>
</dbReference>
<comment type="caution">
    <text evidence="2">The sequence shown here is derived from an EMBL/GenBank/DDBJ whole genome shotgun (WGS) entry which is preliminary data.</text>
</comment>
<dbReference type="SUPFAM" id="SSF53474">
    <property type="entry name" value="alpha/beta-Hydrolases"/>
    <property type="match status" value="1"/>
</dbReference>
<proteinExistence type="predicted"/>
<feature type="domain" description="AB hydrolase-1" evidence="1">
    <location>
        <begin position="30"/>
        <end position="271"/>
    </location>
</feature>
<dbReference type="InterPro" id="IPR000073">
    <property type="entry name" value="AB_hydrolase_1"/>
</dbReference>
<evidence type="ECO:0000313" key="2">
    <source>
        <dbReference type="EMBL" id="GIE24908.1"/>
    </source>
</evidence>
<keyword evidence="2" id="KW-0378">Hydrolase</keyword>
<dbReference type="Proteomes" id="UP000603200">
    <property type="component" value="Unassembled WGS sequence"/>
</dbReference>
<dbReference type="Pfam" id="PF00561">
    <property type="entry name" value="Abhydrolase_1"/>
    <property type="match status" value="1"/>
</dbReference>
<dbReference type="InterPro" id="IPR050266">
    <property type="entry name" value="AB_hydrolase_sf"/>
</dbReference>
<organism evidence="2 3">
    <name type="scientific">Winogradskya humida</name>
    <dbReference type="NCBI Taxonomy" id="113566"/>
    <lineage>
        <taxon>Bacteria</taxon>
        <taxon>Bacillati</taxon>
        <taxon>Actinomycetota</taxon>
        <taxon>Actinomycetes</taxon>
        <taxon>Micromonosporales</taxon>
        <taxon>Micromonosporaceae</taxon>
        <taxon>Winogradskya</taxon>
    </lineage>
</organism>
<reference evidence="2 3" key="1">
    <citation type="submission" date="2021-01" db="EMBL/GenBank/DDBJ databases">
        <title>Whole genome shotgun sequence of Actinoplanes humidus NBRC 14915.</title>
        <authorList>
            <person name="Komaki H."/>
            <person name="Tamura T."/>
        </authorList>
    </citation>
    <scope>NUCLEOTIDE SEQUENCE [LARGE SCALE GENOMIC DNA]</scope>
    <source>
        <strain evidence="2 3">NBRC 14915</strain>
    </source>
</reference>
<dbReference type="PANTHER" id="PTHR43798">
    <property type="entry name" value="MONOACYLGLYCEROL LIPASE"/>
    <property type="match status" value="1"/>
</dbReference>
<protein>
    <submittedName>
        <fullName evidence="2">Hydrolase</fullName>
    </submittedName>
</protein>
<evidence type="ECO:0000259" key="1">
    <source>
        <dbReference type="Pfam" id="PF00561"/>
    </source>
</evidence>
<dbReference type="PANTHER" id="PTHR43798:SF33">
    <property type="entry name" value="HYDROLASE, PUTATIVE (AFU_ORTHOLOGUE AFUA_2G14860)-RELATED"/>
    <property type="match status" value="1"/>
</dbReference>
<accession>A0ABQ4A2R5</accession>
<evidence type="ECO:0000313" key="3">
    <source>
        <dbReference type="Proteomes" id="UP000603200"/>
    </source>
</evidence>
<dbReference type="RefSeq" id="WP_203841888.1">
    <property type="nucleotide sequence ID" value="NZ_BAAATV010000001.1"/>
</dbReference>
<dbReference type="InterPro" id="IPR029058">
    <property type="entry name" value="AB_hydrolase_fold"/>
</dbReference>
<sequence>MNSVSTHEFVVDGVRQVYHVAGSGPVCVAHSGGPGLLWAYLRSPELERHFTMVYVEPVGTGDSGRLPDGGYSLAIYVRFLAAVIDRLGGDRVYLLGHSAGGFVTQTYALEQPDRVAGLILYSTSPQAGPDFWAAAMDGLMAYPQRHPDVAEAAAVPSTFQQAQAAPDDDSLSQLFAAAVPVYFADFWSRRAEFAPWQAGIRMWRESAMAQDPVTFDVEERLGELTVPTVVIAGRYDFICGLRWAERLVKGIPGAQLHVLENSGHFGHVEEPAAFASAAAAVLKQFR</sequence>
<dbReference type="EMBL" id="BOMN01000113">
    <property type="protein sequence ID" value="GIE24908.1"/>
    <property type="molecule type" value="Genomic_DNA"/>
</dbReference>
<keyword evidence="3" id="KW-1185">Reference proteome</keyword>
<name>A0ABQ4A2R5_9ACTN</name>
<dbReference type="Gene3D" id="3.40.50.1820">
    <property type="entry name" value="alpha/beta hydrolase"/>
    <property type="match status" value="1"/>
</dbReference>
<gene>
    <name evidence="2" type="ORF">Ahu01nite_080100</name>
</gene>